<evidence type="ECO:0000313" key="1">
    <source>
        <dbReference type="EMBL" id="KOR47996.1"/>
    </source>
</evidence>
<dbReference type="AlphaFoldDB" id="A0AAP1EZQ3"/>
<dbReference type="EMBL" id="LHUJ01000076">
    <property type="protein sequence ID" value="KOR47996.1"/>
    <property type="molecule type" value="Genomic_DNA"/>
</dbReference>
<protein>
    <submittedName>
        <fullName evidence="1">Uncharacterized protein</fullName>
    </submittedName>
</protein>
<gene>
    <name evidence="1" type="ORF">ADT25_03895</name>
</gene>
<organism evidence="1 2">
    <name type="scientific">Xanthomonas oryzae</name>
    <dbReference type="NCBI Taxonomy" id="347"/>
    <lineage>
        <taxon>Bacteria</taxon>
        <taxon>Pseudomonadati</taxon>
        <taxon>Pseudomonadota</taxon>
        <taxon>Gammaproteobacteria</taxon>
        <taxon>Lysobacterales</taxon>
        <taxon>Lysobacteraceae</taxon>
        <taxon>Xanthomonas</taxon>
    </lineage>
</organism>
<reference evidence="1 2" key="2">
    <citation type="submission" date="2015-09" db="EMBL/GenBank/DDBJ databases">
        <title>Draft genome sequence of Xanthomonas oryzae pv. USA str. X11-5A.</title>
        <authorList>
            <person name="Knight B.M."/>
            <person name="Roberts D.P."/>
            <person name="Lin D."/>
            <person name="Hari K."/>
            <person name="Fletcher J."/>
            <person name="Melcher U."/>
            <person name="Blagden T."/>
            <person name="Winegar R.A."/>
        </authorList>
    </citation>
    <scope>NUCLEOTIDE SEQUENCE [LARGE SCALE GENOMIC DNA]</scope>
    <source>
        <strain evidence="1 2">X11-5A</strain>
    </source>
</reference>
<reference evidence="1 2" key="1">
    <citation type="submission" date="2015-07" db="EMBL/GenBank/DDBJ databases">
        <authorList>
            <consortium name="Consortium for Microbial Forensics and Genomics (microFORGE)"/>
            <person name="Knight B.M."/>
            <person name="Roberts D.P."/>
            <person name="Lin D."/>
            <person name="Hari K."/>
            <person name="Fletcher J."/>
            <person name="Melcher U."/>
            <person name="Blagden T."/>
            <person name="Winegar R.A."/>
        </authorList>
    </citation>
    <scope>NUCLEOTIDE SEQUENCE [LARGE SCALE GENOMIC DNA]</scope>
    <source>
        <strain evidence="1 2">X11-5A</strain>
    </source>
</reference>
<sequence>MDDALAVESERGILANLIAVDGNITIAALPNPKTSAKDEVITCISIFTAFSPPPTCEVTAGGLMESELRMSFSRSPCAACHGM</sequence>
<comment type="caution">
    <text evidence="1">The sequence shown here is derived from an EMBL/GenBank/DDBJ whole genome shotgun (WGS) entry which is preliminary data.</text>
</comment>
<proteinExistence type="predicted"/>
<dbReference type="Proteomes" id="UP000036790">
    <property type="component" value="Unassembled WGS sequence"/>
</dbReference>
<accession>A0AAP1EZQ3</accession>
<name>A0AAP1EZQ3_9XANT</name>
<evidence type="ECO:0000313" key="2">
    <source>
        <dbReference type="Proteomes" id="UP000036790"/>
    </source>
</evidence>